<feature type="compositionally biased region" description="Polar residues" evidence="1">
    <location>
        <begin position="140"/>
        <end position="151"/>
    </location>
</feature>
<dbReference type="STRING" id="1237896.T0MBU7"/>
<sequence>MAVDPYRLTATEVRAKIQAGELTVEAYARSLLAHIEKRDPIVKAWEYLDPEQVIAQAKKLDAIPVDQRGPLHGVAVAVKDVIYTKGQTCPPSTAQSSTKTPPPQVDAASIIILRNAGALLLGKTTTTEFAATVAGPKTINPHTASPSSQIRTPGGSSSGSGAAVADFQAPLALGTQTGGSTIRPASFNGIYALKPTWNAISREGQKIYSLILDTLGLFARSVEDLQLLADVFALADDEAPTETFEVKGAKIAFLKTMVWPHVGPGTEAALAKAVELLKAHGAEVQEIEFAAELEALPEWHATVLHSEGRVNFLPEYRVGKEKLHEFLVGHVDNVNKISRAAQLEAFDNIGAARPKVDKMLGAFDAVLVPSAVDEAPEGLGSTGSAAFNAPWTALHVPVVNLIGFGGPNGMPVGVSLVAPRYRDRHLLSVAKAVGKIFEAEGGWKSQL</sequence>
<dbReference type="OrthoDB" id="6428749at2759"/>
<dbReference type="InterPro" id="IPR000120">
    <property type="entry name" value="Amidase"/>
</dbReference>
<evidence type="ECO:0000256" key="1">
    <source>
        <dbReference type="SAM" id="MobiDB-lite"/>
    </source>
</evidence>
<dbReference type="SUPFAM" id="SSF75304">
    <property type="entry name" value="Amidase signature (AS) enzymes"/>
    <property type="match status" value="1"/>
</dbReference>
<dbReference type="Pfam" id="PF01425">
    <property type="entry name" value="Amidase"/>
    <property type="match status" value="1"/>
</dbReference>
<comment type="caution">
    <text evidence="3">The sequence shown here is derived from an EMBL/GenBank/DDBJ whole genome shotgun (WGS) entry which is preliminary data.</text>
</comment>
<dbReference type="PANTHER" id="PTHR11895:SF7">
    <property type="entry name" value="GLUTAMYL-TRNA(GLN) AMIDOTRANSFERASE SUBUNIT A, MITOCHONDRIAL"/>
    <property type="match status" value="1"/>
</dbReference>
<evidence type="ECO:0000259" key="2">
    <source>
        <dbReference type="Pfam" id="PF01425"/>
    </source>
</evidence>
<dbReference type="GO" id="GO:0003824">
    <property type="term" value="F:catalytic activity"/>
    <property type="evidence" value="ECO:0007669"/>
    <property type="project" value="InterPro"/>
</dbReference>
<dbReference type="Proteomes" id="UP000015530">
    <property type="component" value="Unassembled WGS sequence"/>
</dbReference>
<reference evidence="4" key="1">
    <citation type="journal article" date="2013" name="Mol. Plant Microbe Interact.">
        <title>Global aspects of pacC regulation of pathogenicity genes in Colletotrichum gloeosporioides as revealed by transcriptome analysis.</title>
        <authorList>
            <person name="Alkan N."/>
            <person name="Meng X."/>
            <person name="Friedlander G."/>
            <person name="Reuveni E."/>
            <person name="Sukno S."/>
            <person name="Sherman A."/>
            <person name="Thon M."/>
            <person name="Fluhr R."/>
            <person name="Prusky D."/>
        </authorList>
    </citation>
    <scope>NUCLEOTIDE SEQUENCE [LARGE SCALE GENOMIC DNA]</scope>
    <source>
        <strain evidence="4">Cg-14</strain>
    </source>
</reference>
<evidence type="ECO:0000313" key="4">
    <source>
        <dbReference type="Proteomes" id="UP000015530"/>
    </source>
</evidence>
<dbReference type="OMA" id="TEFAYFE"/>
<feature type="domain" description="Amidase" evidence="2">
    <location>
        <begin position="29"/>
        <end position="427"/>
    </location>
</feature>
<organism evidence="3 4">
    <name type="scientific">Colletotrichum gloeosporioides (strain Cg-14)</name>
    <name type="common">Anthracnose fungus</name>
    <name type="synonym">Glomerella cingulata</name>
    <dbReference type="NCBI Taxonomy" id="1237896"/>
    <lineage>
        <taxon>Eukaryota</taxon>
        <taxon>Fungi</taxon>
        <taxon>Dikarya</taxon>
        <taxon>Ascomycota</taxon>
        <taxon>Pezizomycotina</taxon>
        <taxon>Sordariomycetes</taxon>
        <taxon>Hypocreomycetidae</taxon>
        <taxon>Glomerellales</taxon>
        <taxon>Glomerellaceae</taxon>
        <taxon>Colletotrichum</taxon>
        <taxon>Colletotrichum gloeosporioides species complex</taxon>
    </lineage>
</organism>
<evidence type="ECO:0000313" key="3">
    <source>
        <dbReference type="EMBL" id="EQB58445.1"/>
    </source>
</evidence>
<name>T0MBU7_COLGC</name>
<protein>
    <recommendedName>
        <fullName evidence="2">Amidase domain-containing protein</fullName>
    </recommendedName>
</protein>
<dbReference type="InterPro" id="IPR023631">
    <property type="entry name" value="Amidase_dom"/>
</dbReference>
<accession>T0MBU7</accession>
<proteinExistence type="predicted"/>
<dbReference type="PANTHER" id="PTHR11895">
    <property type="entry name" value="TRANSAMIDASE"/>
    <property type="match status" value="1"/>
</dbReference>
<dbReference type="HOGENOM" id="CLU_009600_0_0_1"/>
<dbReference type="InterPro" id="IPR036928">
    <property type="entry name" value="AS_sf"/>
</dbReference>
<dbReference type="AlphaFoldDB" id="T0MBU7"/>
<gene>
    <name evidence="3" type="ORF">CGLO_01320</name>
</gene>
<feature type="region of interest" description="Disordered" evidence="1">
    <location>
        <begin position="137"/>
        <end position="161"/>
    </location>
</feature>
<dbReference type="Gene3D" id="3.90.1300.10">
    <property type="entry name" value="Amidase signature (AS) domain"/>
    <property type="match status" value="1"/>
</dbReference>
<dbReference type="EMBL" id="AMYD01000296">
    <property type="protein sequence ID" value="EQB58445.1"/>
    <property type="molecule type" value="Genomic_DNA"/>
</dbReference>